<comment type="caution">
    <text evidence="2">The sequence shown here is derived from an EMBL/GenBank/DDBJ whole genome shotgun (WGS) entry which is preliminary data.</text>
</comment>
<organism evidence="2 3">
    <name type="scientific">Mortierella isabellina</name>
    <name type="common">Filamentous fungus</name>
    <name type="synonym">Umbelopsis isabellina</name>
    <dbReference type="NCBI Taxonomy" id="91625"/>
    <lineage>
        <taxon>Eukaryota</taxon>
        <taxon>Fungi</taxon>
        <taxon>Fungi incertae sedis</taxon>
        <taxon>Mucoromycota</taxon>
        <taxon>Mucoromycotina</taxon>
        <taxon>Umbelopsidomycetes</taxon>
        <taxon>Umbelopsidales</taxon>
        <taxon>Umbelopsidaceae</taxon>
        <taxon>Umbelopsis</taxon>
    </lineage>
</organism>
<accession>A0A8H7PRU6</accession>
<evidence type="ECO:0000313" key="2">
    <source>
        <dbReference type="EMBL" id="KAG2178765.1"/>
    </source>
</evidence>
<proteinExistence type="predicted"/>
<dbReference type="AlphaFoldDB" id="A0A8H7PRU6"/>
<sequence>MKLSILSALLAITASASVSAAPAYSFSGTIYVYANSIPHPKTTFLKKGSGNNLLTDGVACKGSKTLPGKGDALKGTFTTVKNQWDFNGEHDNEIRMGYVQIDGNKCLSLIKGSALSIDNCPSFSEEIKVGNKFAWFHDTRNSAIWAYGGDANAEEHNGVYFDAANLQTNGKTLKGTSVHSNSLENVFIGLGYVGLGGTGKGTTGCQ</sequence>
<feature type="signal peptide" evidence="1">
    <location>
        <begin position="1"/>
        <end position="20"/>
    </location>
</feature>
<dbReference type="Proteomes" id="UP000654370">
    <property type="component" value="Unassembled WGS sequence"/>
</dbReference>
<dbReference type="OrthoDB" id="2353340at2759"/>
<evidence type="ECO:0000313" key="3">
    <source>
        <dbReference type="Proteomes" id="UP000654370"/>
    </source>
</evidence>
<gene>
    <name evidence="2" type="ORF">INT43_001611</name>
</gene>
<feature type="chain" id="PRO_5034835562" evidence="1">
    <location>
        <begin position="21"/>
        <end position="206"/>
    </location>
</feature>
<name>A0A8H7PRU6_MORIS</name>
<protein>
    <submittedName>
        <fullName evidence="2">Uncharacterized protein</fullName>
    </submittedName>
</protein>
<reference evidence="2" key="1">
    <citation type="submission" date="2020-12" db="EMBL/GenBank/DDBJ databases">
        <title>Metabolic potential, ecology and presence of endohyphal bacteria is reflected in genomic diversity of Mucoromycotina.</title>
        <authorList>
            <person name="Muszewska A."/>
            <person name="Okrasinska A."/>
            <person name="Steczkiewicz K."/>
            <person name="Drgas O."/>
            <person name="Orlowska M."/>
            <person name="Perlinska-Lenart U."/>
            <person name="Aleksandrzak-Piekarczyk T."/>
            <person name="Szatraj K."/>
            <person name="Zielenkiewicz U."/>
            <person name="Pilsyk S."/>
            <person name="Malc E."/>
            <person name="Mieczkowski P."/>
            <person name="Kruszewska J.S."/>
            <person name="Biernat P."/>
            <person name="Pawlowska J."/>
        </authorList>
    </citation>
    <scope>NUCLEOTIDE SEQUENCE</scope>
    <source>
        <strain evidence="2">WA0000067209</strain>
    </source>
</reference>
<keyword evidence="1" id="KW-0732">Signal</keyword>
<evidence type="ECO:0000256" key="1">
    <source>
        <dbReference type="SAM" id="SignalP"/>
    </source>
</evidence>
<dbReference type="EMBL" id="JAEPQZ010000007">
    <property type="protein sequence ID" value="KAG2178765.1"/>
    <property type="molecule type" value="Genomic_DNA"/>
</dbReference>
<keyword evidence="3" id="KW-1185">Reference proteome</keyword>